<dbReference type="AlphaFoldDB" id="A0A7S4G8H4"/>
<feature type="repeat" description="ARM" evidence="1">
    <location>
        <begin position="97"/>
        <end position="140"/>
    </location>
</feature>
<evidence type="ECO:0000256" key="1">
    <source>
        <dbReference type="PROSITE-ProRule" id="PRU00259"/>
    </source>
</evidence>
<dbReference type="PANTHER" id="PTHR23315:SF7">
    <property type="entry name" value="U-BOX DOMAIN-CONTAINING PROTEIN 4"/>
    <property type="match status" value="1"/>
</dbReference>
<dbReference type="SMART" id="SM00185">
    <property type="entry name" value="ARM"/>
    <property type="match status" value="3"/>
</dbReference>
<dbReference type="InterPro" id="IPR011989">
    <property type="entry name" value="ARM-like"/>
</dbReference>
<name>A0A7S4G8H4_9EUGL</name>
<reference evidence="4" key="1">
    <citation type="submission" date="2021-01" db="EMBL/GenBank/DDBJ databases">
        <authorList>
            <person name="Corre E."/>
            <person name="Pelletier E."/>
            <person name="Niang G."/>
            <person name="Scheremetjew M."/>
            <person name="Finn R."/>
            <person name="Kale V."/>
            <person name="Holt S."/>
            <person name="Cochrane G."/>
            <person name="Meng A."/>
            <person name="Brown T."/>
            <person name="Cohen L."/>
        </authorList>
    </citation>
    <scope>NUCLEOTIDE SEQUENCE</scope>
    <source>
        <strain evidence="4">CCMP1594</strain>
    </source>
</reference>
<dbReference type="InterPro" id="IPR015940">
    <property type="entry name" value="UBA"/>
</dbReference>
<protein>
    <recommendedName>
        <fullName evidence="3">UBA domain-containing protein</fullName>
    </recommendedName>
</protein>
<dbReference type="PROSITE" id="PS50030">
    <property type="entry name" value="UBA"/>
    <property type="match status" value="1"/>
</dbReference>
<evidence type="ECO:0000259" key="3">
    <source>
        <dbReference type="PROSITE" id="PS50030"/>
    </source>
</evidence>
<feature type="domain" description="UBA" evidence="3">
    <location>
        <begin position="247"/>
        <end position="289"/>
    </location>
</feature>
<feature type="region of interest" description="Disordered" evidence="2">
    <location>
        <begin position="220"/>
        <end position="242"/>
    </location>
</feature>
<dbReference type="InterPro" id="IPR000225">
    <property type="entry name" value="Armadillo"/>
</dbReference>
<proteinExistence type="predicted"/>
<feature type="repeat" description="ARM" evidence="1">
    <location>
        <begin position="56"/>
        <end position="98"/>
    </location>
</feature>
<dbReference type="PROSITE" id="PS50176">
    <property type="entry name" value="ARM_REPEAT"/>
    <property type="match status" value="2"/>
</dbReference>
<evidence type="ECO:0000313" key="4">
    <source>
        <dbReference type="EMBL" id="CAE0828486.1"/>
    </source>
</evidence>
<feature type="compositionally biased region" description="Polar residues" evidence="2">
    <location>
        <begin position="329"/>
        <end position="338"/>
    </location>
</feature>
<dbReference type="Pfam" id="PF00514">
    <property type="entry name" value="Arm"/>
    <property type="match status" value="1"/>
</dbReference>
<dbReference type="PANTHER" id="PTHR23315">
    <property type="entry name" value="U BOX DOMAIN-CONTAINING"/>
    <property type="match status" value="1"/>
</dbReference>
<evidence type="ECO:0000256" key="2">
    <source>
        <dbReference type="SAM" id="MobiDB-lite"/>
    </source>
</evidence>
<organism evidence="4">
    <name type="scientific">Eutreptiella gymnastica</name>
    <dbReference type="NCBI Taxonomy" id="73025"/>
    <lineage>
        <taxon>Eukaryota</taxon>
        <taxon>Discoba</taxon>
        <taxon>Euglenozoa</taxon>
        <taxon>Euglenida</taxon>
        <taxon>Spirocuta</taxon>
        <taxon>Euglenophyceae</taxon>
        <taxon>Eutreptiales</taxon>
        <taxon>Eutreptiaceae</taxon>
        <taxon>Eutreptiella</taxon>
    </lineage>
</organism>
<gene>
    <name evidence="4" type="ORF">EGYM00163_LOCUS39756</name>
</gene>
<dbReference type="InterPro" id="IPR016024">
    <property type="entry name" value="ARM-type_fold"/>
</dbReference>
<feature type="region of interest" description="Disordered" evidence="2">
    <location>
        <begin position="329"/>
        <end position="351"/>
    </location>
</feature>
<dbReference type="Gene3D" id="1.25.10.10">
    <property type="entry name" value="Leucine-rich Repeat Variant"/>
    <property type="match status" value="2"/>
</dbReference>
<dbReference type="EMBL" id="HBJA01115617">
    <property type="protein sequence ID" value="CAE0828486.1"/>
    <property type="molecule type" value="Transcribed_RNA"/>
</dbReference>
<sequence>MLALNPHNQELIATAGGIRLVALVRSGTDGQKEKAASALSNLALNTHNQERIATAEGIEPLVALVRSGTDGQKEDAADALRNLAFNTENQKVIATAGGIEPLVALVNGATEVGQKENAGHALFNMCRSTPNKELITKAGGIGPKAALARSRVAPLTADVCRGACVQKVDAAVGLLSLNTNTENLERIANGGGVEALDELSRSGTSLQKIYAATALERLRSKSNDQQRSASQEEAAAKVEAHEEVGLNRDEELAVLQLRDMGLPVDLRTRGILREVGYNLDLAVAILLDHGHPRDSAAEEKARGVPKAPDTPRPFRFGARVIERWRAPMHNSTAQSRGASRSHHTPCSSAPRCCAKGALARSNGAH</sequence>
<dbReference type="SUPFAM" id="SSF48371">
    <property type="entry name" value="ARM repeat"/>
    <property type="match status" value="1"/>
</dbReference>
<accession>A0A7S4G8H4</accession>